<accession>A0A367YWY0</accession>
<comment type="similarity">
    <text evidence="2">Belongs to the TMEM86 family.</text>
</comment>
<gene>
    <name evidence="8" type="ORF">DT076_08435</name>
</gene>
<feature type="transmembrane region" description="Helical" evidence="7">
    <location>
        <begin position="125"/>
        <end position="141"/>
    </location>
</feature>
<keyword evidence="3 7" id="KW-0812">Transmembrane</keyword>
<dbReference type="Proteomes" id="UP000252770">
    <property type="component" value="Unassembled WGS sequence"/>
</dbReference>
<dbReference type="Pfam" id="PF07947">
    <property type="entry name" value="YhhN"/>
    <property type="match status" value="1"/>
</dbReference>
<keyword evidence="9" id="KW-1185">Reference proteome</keyword>
<evidence type="ECO:0000256" key="6">
    <source>
        <dbReference type="SAM" id="MobiDB-lite"/>
    </source>
</evidence>
<dbReference type="AlphaFoldDB" id="A0A367YWY0"/>
<evidence type="ECO:0000256" key="2">
    <source>
        <dbReference type="ARBA" id="ARBA00007375"/>
    </source>
</evidence>
<proteinExistence type="inferred from homology"/>
<feature type="transmembrane region" description="Helical" evidence="7">
    <location>
        <begin position="177"/>
        <end position="199"/>
    </location>
</feature>
<feature type="transmembrane region" description="Helical" evidence="7">
    <location>
        <begin position="153"/>
        <end position="171"/>
    </location>
</feature>
<evidence type="ECO:0000256" key="4">
    <source>
        <dbReference type="ARBA" id="ARBA00022989"/>
    </source>
</evidence>
<feature type="region of interest" description="Disordered" evidence="6">
    <location>
        <begin position="1"/>
        <end position="26"/>
    </location>
</feature>
<evidence type="ECO:0000313" key="9">
    <source>
        <dbReference type="Proteomes" id="UP000252770"/>
    </source>
</evidence>
<comment type="caution">
    <text evidence="8">The sequence shown here is derived from an EMBL/GenBank/DDBJ whole genome shotgun (WGS) entry which is preliminary data.</text>
</comment>
<dbReference type="EMBL" id="QOUI01000004">
    <property type="protein sequence ID" value="RCK70019.1"/>
    <property type="molecule type" value="Genomic_DNA"/>
</dbReference>
<evidence type="ECO:0000256" key="5">
    <source>
        <dbReference type="ARBA" id="ARBA00023136"/>
    </source>
</evidence>
<sequence length="319" mass="33480">MQGEGAVQRGVAGVHRAPRRRTDGLATGVQQHDVVHRIPLLLGVATASHARLGGRGVPGRPGPDAGGLALTRISRHTDPVHVDATDRSPATSRVGGGVVSWPLVLFVVVAAVHLVQLLLDLPTSGITHALLVPPLIAHLLLRTRGRHTPLVRWSAVALGFGWLGDAVPVLLPAPAQLASSIVLHALGHLGWIVAFLPTWRRSIASERPPLLVPYAIGVVGLIGVCLPGSGRLWPLVVLYGVLLVTMPVLATGIGIRATWGGVGYVLASGLIAWRAFLPGFQLPADDAIIVALYLVALVLLVSGVVHRVERPSREVEPTG</sequence>
<feature type="transmembrane region" description="Helical" evidence="7">
    <location>
        <begin position="98"/>
        <end position="119"/>
    </location>
</feature>
<evidence type="ECO:0000256" key="3">
    <source>
        <dbReference type="ARBA" id="ARBA00022692"/>
    </source>
</evidence>
<keyword evidence="4 7" id="KW-1133">Transmembrane helix</keyword>
<protein>
    <recommendedName>
        <fullName evidence="10">Lysoplasmalogenase</fullName>
    </recommendedName>
</protein>
<dbReference type="InterPro" id="IPR012506">
    <property type="entry name" value="TMEM86B-like"/>
</dbReference>
<keyword evidence="5 7" id="KW-0472">Membrane</keyword>
<feature type="transmembrane region" description="Helical" evidence="7">
    <location>
        <begin position="236"/>
        <end position="255"/>
    </location>
</feature>
<evidence type="ECO:0000313" key="8">
    <source>
        <dbReference type="EMBL" id="RCK70019.1"/>
    </source>
</evidence>
<feature type="transmembrane region" description="Helical" evidence="7">
    <location>
        <begin position="287"/>
        <end position="305"/>
    </location>
</feature>
<reference evidence="8 9" key="1">
    <citation type="submission" date="2018-07" db="EMBL/GenBank/DDBJ databases">
        <title>Desertimonas flava gen. nov. sp. nov.</title>
        <authorList>
            <person name="Liu S."/>
        </authorList>
    </citation>
    <scope>NUCLEOTIDE SEQUENCE [LARGE SCALE GENOMIC DNA]</scope>
    <source>
        <strain evidence="8 9">16Sb5-5</strain>
    </source>
</reference>
<evidence type="ECO:0008006" key="10">
    <source>
        <dbReference type="Google" id="ProtNLM"/>
    </source>
</evidence>
<feature type="transmembrane region" description="Helical" evidence="7">
    <location>
        <begin position="262"/>
        <end position="281"/>
    </location>
</feature>
<evidence type="ECO:0000256" key="7">
    <source>
        <dbReference type="SAM" id="Phobius"/>
    </source>
</evidence>
<organism evidence="8 9">
    <name type="scientific">Desertihabitans brevis</name>
    <dbReference type="NCBI Taxonomy" id="2268447"/>
    <lineage>
        <taxon>Bacteria</taxon>
        <taxon>Bacillati</taxon>
        <taxon>Actinomycetota</taxon>
        <taxon>Actinomycetes</taxon>
        <taxon>Propionibacteriales</taxon>
        <taxon>Propionibacteriaceae</taxon>
        <taxon>Desertihabitans</taxon>
    </lineage>
</organism>
<evidence type="ECO:0000256" key="1">
    <source>
        <dbReference type="ARBA" id="ARBA00004141"/>
    </source>
</evidence>
<name>A0A367YWY0_9ACTN</name>
<feature type="transmembrane region" description="Helical" evidence="7">
    <location>
        <begin position="211"/>
        <end position="230"/>
    </location>
</feature>
<dbReference type="GO" id="GO:0016020">
    <property type="term" value="C:membrane"/>
    <property type="evidence" value="ECO:0007669"/>
    <property type="project" value="UniProtKB-SubCell"/>
</dbReference>
<comment type="subcellular location">
    <subcellularLocation>
        <location evidence="1">Membrane</location>
        <topology evidence="1">Multi-pass membrane protein</topology>
    </subcellularLocation>
</comment>